<gene>
    <name evidence="10" type="ORF">JI739_06830</name>
</gene>
<evidence type="ECO:0000256" key="3">
    <source>
        <dbReference type="ARBA" id="ARBA00007812"/>
    </source>
</evidence>
<dbReference type="GO" id="GO:0030976">
    <property type="term" value="F:thiamine pyrophosphate binding"/>
    <property type="evidence" value="ECO:0007669"/>
    <property type="project" value="InterPro"/>
</dbReference>
<dbReference type="Pfam" id="PF02776">
    <property type="entry name" value="TPP_enzyme_N"/>
    <property type="match status" value="1"/>
</dbReference>
<feature type="domain" description="Thiamine pyrophosphate enzyme N-terminal TPP-binding" evidence="9">
    <location>
        <begin position="6"/>
        <end position="115"/>
    </location>
</feature>
<dbReference type="Gene3D" id="3.40.50.1220">
    <property type="entry name" value="TPP-binding domain"/>
    <property type="match status" value="1"/>
</dbReference>
<dbReference type="AlphaFoldDB" id="A0A936ZSZ7"/>
<evidence type="ECO:0000259" key="7">
    <source>
        <dbReference type="Pfam" id="PF00205"/>
    </source>
</evidence>
<evidence type="ECO:0000259" key="9">
    <source>
        <dbReference type="Pfam" id="PF02776"/>
    </source>
</evidence>
<evidence type="ECO:0000313" key="11">
    <source>
        <dbReference type="Proteomes" id="UP000613011"/>
    </source>
</evidence>
<dbReference type="RefSeq" id="WP_201683051.1">
    <property type="nucleotide sequence ID" value="NZ_JAEQNA010000001.1"/>
</dbReference>
<dbReference type="SUPFAM" id="SSF52518">
    <property type="entry name" value="Thiamin diphosphate-binding fold (THDP-binding)"/>
    <property type="match status" value="2"/>
</dbReference>
<evidence type="ECO:0000256" key="6">
    <source>
        <dbReference type="RuleBase" id="RU362132"/>
    </source>
</evidence>
<comment type="cofactor">
    <cofactor evidence="1">
        <name>Mg(2+)</name>
        <dbReference type="ChEBI" id="CHEBI:18420"/>
    </cofactor>
</comment>
<evidence type="ECO:0000259" key="8">
    <source>
        <dbReference type="Pfam" id="PF02775"/>
    </source>
</evidence>
<reference evidence="10" key="1">
    <citation type="submission" date="2021-01" db="EMBL/GenBank/DDBJ databases">
        <title>Ramlibacter sp. strain AW1 16S ribosomal RNA gene Genome sequencing and assembly.</title>
        <authorList>
            <person name="Kang M."/>
        </authorList>
    </citation>
    <scope>NUCLEOTIDE SEQUENCE</scope>
    <source>
        <strain evidence="10">AW1</strain>
    </source>
</reference>
<dbReference type="Proteomes" id="UP000613011">
    <property type="component" value="Unassembled WGS sequence"/>
</dbReference>
<comment type="similarity">
    <text evidence="3 6">Belongs to the TPP enzyme family.</text>
</comment>
<feature type="domain" description="Thiamine pyrophosphate enzyme central" evidence="7">
    <location>
        <begin position="200"/>
        <end position="336"/>
    </location>
</feature>
<dbReference type="Pfam" id="PF02775">
    <property type="entry name" value="TPP_enzyme_C"/>
    <property type="match status" value="1"/>
</dbReference>
<sequence>MPIQLTGAQALVRLLRAEDVREVYGLVGGKLGPILHAVSQQPEMRFIGVRHEAVAPMMAAACHLGTGRVAVAVAEMGPGGLNLASGLGTAWGNNLPLIAITTNQHRAACYPHSGMFMDLDTVSVTRAVTQWNVVVQDARRLPELVRRAFREALSGRRGPVHLDIPNDVLVQAVEFADDEFDLPPARYRAMGRVRPDADAVADAIALLRQARRPVVVAGGGVVASGAQDRVRELARRLRAPVVLTQMGLGVVPSHSPHFIGQAGIISGEAVRSAFEQADVIVSLGCRWSSWMWDEQGPFARRGHRTISINTDPGALGQPVVHEVAMQADARAALDDLLAAGGEQLGAQVDGGWLQAARSVRAAHEAKLAAMAAERGEVMHPAALAQAIAMALPADALAVYDGAHTSFWSNDFTPVPDVRTRFHEPGMSHLGFGLPYAMALQAAHPDRPVVQITGDGSFGFTLAELDTARRYRLPVLSIVHNNASWGVIQFGQRHGMDFELGSRLDGTDYAAIARGFGCHGEVVTEVEQVGPAIARALASGLPAVLDCRTRFVPHPAMPMFGAMNRFGFDALTRVRSS</sequence>
<dbReference type="InterPro" id="IPR011766">
    <property type="entry name" value="TPP_enzyme_TPP-bd"/>
</dbReference>
<dbReference type="InterPro" id="IPR012000">
    <property type="entry name" value="Thiamin_PyroP_enz_cen_dom"/>
</dbReference>
<dbReference type="InterPro" id="IPR029061">
    <property type="entry name" value="THDP-binding"/>
</dbReference>
<keyword evidence="11" id="KW-1185">Reference proteome</keyword>
<feature type="domain" description="Thiamine pyrophosphate enzyme TPP-binding" evidence="8">
    <location>
        <begin position="404"/>
        <end position="546"/>
    </location>
</feature>
<organism evidence="10 11">
    <name type="scientific">Ramlibacter aurantiacus</name>
    <dbReference type="NCBI Taxonomy" id="2801330"/>
    <lineage>
        <taxon>Bacteria</taxon>
        <taxon>Pseudomonadati</taxon>
        <taxon>Pseudomonadota</taxon>
        <taxon>Betaproteobacteria</taxon>
        <taxon>Burkholderiales</taxon>
        <taxon>Comamonadaceae</taxon>
        <taxon>Ramlibacter</taxon>
    </lineage>
</organism>
<evidence type="ECO:0000313" key="10">
    <source>
        <dbReference type="EMBL" id="MBL0420059.1"/>
    </source>
</evidence>
<dbReference type="Gene3D" id="3.40.50.970">
    <property type="match status" value="2"/>
</dbReference>
<dbReference type="PANTHER" id="PTHR18968">
    <property type="entry name" value="THIAMINE PYROPHOSPHATE ENZYMES"/>
    <property type="match status" value="1"/>
</dbReference>
<comment type="caution">
    <text evidence="10">The sequence shown here is derived from an EMBL/GenBank/DDBJ whole genome shotgun (WGS) entry which is preliminary data.</text>
</comment>
<accession>A0A936ZSZ7</accession>
<dbReference type="InterPro" id="IPR000399">
    <property type="entry name" value="TPP-bd_CS"/>
</dbReference>
<dbReference type="GO" id="GO:0009099">
    <property type="term" value="P:L-valine biosynthetic process"/>
    <property type="evidence" value="ECO:0007669"/>
    <property type="project" value="TreeGrafter"/>
</dbReference>
<dbReference type="GO" id="GO:0050660">
    <property type="term" value="F:flavin adenine dinucleotide binding"/>
    <property type="evidence" value="ECO:0007669"/>
    <property type="project" value="TreeGrafter"/>
</dbReference>
<dbReference type="GO" id="GO:0003984">
    <property type="term" value="F:acetolactate synthase activity"/>
    <property type="evidence" value="ECO:0007669"/>
    <property type="project" value="TreeGrafter"/>
</dbReference>
<dbReference type="PROSITE" id="PS00187">
    <property type="entry name" value="TPP_ENZYMES"/>
    <property type="match status" value="1"/>
</dbReference>
<dbReference type="GO" id="GO:0000287">
    <property type="term" value="F:magnesium ion binding"/>
    <property type="evidence" value="ECO:0007669"/>
    <property type="project" value="InterPro"/>
</dbReference>
<name>A0A936ZSZ7_9BURK</name>
<dbReference type="GO" id="GO:0009097">
    <property type="term" value="P:isoleucine biosynthetic process"/>
    <property type="evidence" value="ECO:0007669"/>
    <property type="project" value="TreeGrafter"/>
</dbReference>
<dbReference type="CDD" id="cd07035">
    <property type="entry name" value="TPP_PYR_POX_like"/>
    <property type="match status" value="1"/>
</dbReference>
<evidence type="ECO:0000256" key="1">
    <source>
        <dbReference type="ARBA" id="ARBA00001946"/>
    </source>
</evidence>
<dbReference type="EMBL" id="JAEQNA010000001">
    <property type="protein sequence ID" value="MBL0420059.1"/>
    <property type="molecule type" value="Genomic_DNA"/>
</dbReference>
<evidence type="ECO:0000256" key="5">
    <source>
        <dbReference type="ARBA" id="ARBA00023052"/>
    </source>
</evidence>
<protein>
    <submittedName>
        <fullName evidence="10">Thiamine pyrophosphate-binding protein</fullName>
    </submittedName>
</protein>
<dbReference type="InterPro" id="IPR012001">
    <property type="entry name" value="Thiamin_PyroP_enz_TPP-bd_dom"/>
</dbReference>
<keyword evidence="5 6" id="KW-0786">Thiamine pyrophosphate</keyword>
<dbReference type="SUPFAM" id="SSF52467">
    <property type="entry name" value="DHS-like NAD/FAD-binding domain"/>
    <property type="match status" value="1"/>
</dbReference>
<dbReference type="InterPro" id="IPR029035">
    <property type="entry name" value="DHS-like_NAD/FAD-binding_dom"/>
</dbReference>
<evidence type="ECO:0000256" key="2">
    <source>
        <dbReference type="ARBA" id="ARBA00001964"/>
    </source>
</evidence>
<proteinExistence type="inferred from homology"/>
<keyword evidence="4" id="KW-0479">Metal-binding</keyword>
<dbReference type="PANTHER" id="PTHR18968:SF166">
    <property type="entry name" value="2-HYDROXYACYL-COA LYASE 2"/>
    <property type="match status" value="1"/>
</dbReference>
<dbReference type="Pfam" id="PF00205">
    <property type="entry name" value="TPP_enzyme_M"/>
    <property type="match status" value="1"/>
</dbReference>
<comment type="cofactor">
    <cofactor evidence="2">
        <name>thiamine diphosphate</name>
        <dbReference type="ChEBI" id="CHEBI:58937"/>
    </cofactor>
</comment>
<dbReference type="InterPro" id="IPR045229">
    <property type="entry name" value="TPP_enz"/>
</dbReference>
<dbReference type="GO" id="GO:0005948">
    <property type="term" value="C:acetolactate synthase complex"/>
    <property type="evidence" value="ECO:0007669"/>
    <property type="project" value="TreeGrafter"/>
</dbReference>
<evidence type="ECO:0000256" key="4">
    <source>
        <dbReference type="ARBA" id="ARBA00022723"/>
    </source>
</evidence>